<keyword evidence="2" id="KW-0433">Leucine-rich repeat</keyword>
<comment type="caution">
    <text evidence="9">The sequence shown here is derived from an EMBL/GenBank/DDBJ whole genome shotgun (WGS) entry which is preliminary data.</text>
</comment>
<keyword evidence="5" id="KW-0611">Plant defense</keyword>
<evidence type="ECO:0000256" key="2">
    <source>
        <dbReference type="ARBA" id="ARBA00022614"/>
    </source>
</evidence>
<evidence type="ECO:0000256" key="1">
    <source>
        <dbReference type="ARBA" id="ARBA00008894"/>
    </source>
</evidence>
<dbReference type="GO" id="GO:0043531">
    <property type="term" value="F:ADP binding"/>
    <property type="evidence" value="ECO:0007669"/>
    <property type="project" value="InterPro"/>
</dbReference>
<dbReference type="PANTHER" id="PTHR36766">
    <property type="entry name" value="PLANT BROAD-SPECTRUM MILDEW RESISTANCE PROTEIN RPW8"/>
    <property type="match status" value="1"/>
</dbReference>
<name>A0A8T0UL70_PANVG</name>
<dbReference type="EMBL" id="CM029042">
    <property type="protein sequence ID" value="KAG2621836.1"/>
    <property type="molecule type" value="Genomic_DNA"/>
</dbReference>
<evidence type="ECO:0000313" key="9">
    <source>
        <dbReference type="EMBL" id="KAG2621836.1"/>
    </source>
</evidence>
<evidence type="ECO:0000259" key="7">
    <source>
        <dbReference type="Pfam" id="PF00931"/>
    </source>
</evidence>
<gene>
    <name evidence="9" type="ORF">PVAP13_3NG308801</name>
</gene>
<keyword evidence="10" id="KW-1185">Reference proteome</keyword>
<comment type="similarity">
    <text evidence="1">Belongs to the disease resistance NB-LRR family.</text>
</comment>
<evidence type="ECO:0000259" key="8">
    <source>
        <dbReference type="Pfam" id="PF18052"/>
    </source>
</evidence>
<evidence type="ECO:0000256" key="5">
    <source>
        <dbReference type="ARBA" id="ARBA00022821"/>
    </source>
</evidence>
<sequence>MELQNQVEEINLWLHTVGDRAMRNDQSANWLKRLKDAAYDAEDLVHEFHIEAEKQDLNVGGKKNVVVKYLWKKPKSVVLEYKTAHKIKAIKKRFEAIVKERSDYSTIANSMPVDHPILHINKTTGEVPLWTNVDVRSIFGRDQVKSQIISKLIDTDAQQSVKIVSVIGLGGSGKTTLAKLVFNDGNIIKEFFEVILWVHVSREFCVEKLVEKLFEAIAHEKPDHLPLQRVSTTISEKLAGKRFLLVLDDVWTEDRIHWEQFIVHLKSGATGSSILLTTRSRQVAEAVDSTYTCDLPFLSEVDSWKVFQQSLGMSIKHLDPEFLQVGTEILKKMWWCAACY</sequence>
<dbReference type="GO" id="GO:0006952">
    <property type="term" value="P:defense response"/>
    <property type="evidence" value="ECO:0007669"/>
    <property type="project" value="UniProtKB-KW"/>
</dbReference>
<dbReference type="InterPro" id="IPR027417">
    <property type="entry name" value="P-loop_NTPase"/>
</dbReference>
<dbReference type="Gene3D" id="3.40.50.300">
    <property type="entry name" value="P-loop containing nucleotide triphosphate hydrolases"/>
    <property type="match status" value="1"/>
</dbReference>
<protein>
    <submittedName>
        <fullName evidence="9">Uncharacterized protein</fullName>
    </submittedName>
</protein>
<keyword evidence="6" id="KW-0067">ATP-binding</keyword>
<dbReference type="PRINTS" id="PR00364">
    <property type="entry name" value="DISEASERSIST"/>
</dbReference>
<dbReference type="Proteomes" id="UP000823388">
    <property type="component" value="Chromosome 3N"/>
</dbReference>
<dbReference type="InterPro" id="IPR041118">
    <property type="entry name" value="Rx_N"/>
</dbReference>
<keyword evidence="3" id="KW-0677">Repeat</keyword>
<dbReference type="Pfam" id="PF00931">
    <property type="entry name" value="NB-ARC"/>
    <property type="match status" value="1"/>
</dbReference>
<dbReference type="PANTHER" id="PTHR36766:SF56">
    <property type="match status" value="1"/>
</dbReference>
<proteinExistence type="inferred from homology"/>
<dbReference type="Gene3D" id="1.20.5.4130">
    <property type="match status" value="1"/>
</dbReference>
<dbReference type="Pfam" id="PF18052">
    <property type="entry name" value="Rx_N"/>
    <property type="match status" value="1"/>
</dbReference>
<keyword evidence="4" id="KW-0547">Nucleotide-binding</keyword>
<dbReference type="GO" id="GO:0005524">
    <property type="term" value="F:ATP binding"/>
    <property type="evidence" value="ECO:0007669"/>
    <property type="project" value="UniProtKB-KW"/>
</dbReference>
<dbReference type="AlphaFoldDB" id="A0A8T0UL70"/>
<organism evidence="9 10">
    <name type="scientific">Panicum virgatum</name>
    <name type="common">Blackwell switchgrass</name>
    <dbReference type="NCBI Taxonomy" id="38727"/>
    <lineage>
        <taxon>Eukaryota</taxon>
        <taxon>Viridiplantae</taxon>
        <taxon>Streptophyta</taxon>
        <taxon>Embryophyta</taxon>
        <taxon>Tracheophyta</taxon>
        <taxon>Spermatophyta</taxon>
        <taxon>Magnoliopsida</taxon>
        <taxon>Liliopsida</taxon>
        <taxon>Poales</taxon>
        <taxon>Poaceae</taxon>
        <taxon>PACMAD clade</taxon>
        <taxon>Panicoideae</taxon>
        <taxon>Panicodae</taxon>
        <taxon>Paniceae</taxon>
        <taxon>Panicinae</taxon>
        <taxon>Panicum</taxon>
        <taxon>Panicum sect. Hiantes</taxon>
    </lineage>
</organism>
<evidence type="ECO:0000313" key="10">
    <source>
        <dbReference type="Proteomes" id="UP000823388"/>
    </source>
</evidence>
<feature type="domain" description="NB-ARC" evidence="7">
    <location>
        <begin position="142"/>
        <end position="310"/>
    </location>
</feature>
<evidence type="ECO:0000256" key="6">
    <source>
        <dbReference type="ARBA" id="ARBA00022840"/>
    </source>
</evidence>
<feature type="domain" description="Disease resistance N-terminal" evidence="8">
    <location>
        <begin position="2"/>
        <end position="62"/>
    </location>
</feature>
<evidence type="ECO:0000256" key="4">
    <source>
        <dbReference type="ARBA" id="ARBA00022741"/>
    </source>
</evidence>
<reference evidence="9" key="1">
    <citation type="submission" date="2020-05" db="EMBL/GenBank/DDBJ databases">
        <title>WGS assembly of Panicum virgatum.</title>
        <authorList>
            <person name="Lovell J.T."/>
            <person name="Jenkins J."/>
            <person name="Shu S."/>
            <person name="Juenger T.E."/>
            <person name="Schmutz J."/>
        </authorList>
    </citation>
    <scope>NUCLEOTIDE SEQUENCE</scope>
    <source>
        <strain evidence="9">AP13</strain>
    </source>
</reference>
<dbReference type="FunFam" id="3.40.50.300:FF:001091">
    <property type="entry name" value="Probable disease resistance protein At1g61300"/>
    <property type="match status" value="1"/>
</dbReference>
<dbReference type="SUPFAM" id="SSF52540">
    <property type="entry name" value="P-loop containing nucleoside triphosphate hydrolases"/>
    <property type="match status" value="1"/>
</dbReference>
<accession>A0A8T0UL70</accession>
<evidence type="ECO:0000256" key="3">
    <source>
        <dbReference type="ARBA" id="ARBA00022737"/>
    </source>
</evidence>
<dbReference type="InterPro" id="IPR002182">
    <property type="entry name" value="NB-ARC"/>
</dbReference>